<name>A0ABW3J0R0_9FLAO</name>
<evidence type="ECO:0000313" key="1">
    <source>
        <dbReference type="EMBL" id="MFD0984030.1"/>
    </source>
</evidence>
<protein>
    <submittedName>
        <fullName evidence="1">Uncharacterized protein</fullName>
    </submittedName>
</protein>
<evidence type="ECO:0000313" key="2">
    <source>
        <dbReference type="Proteomes" id="UP001597051"/>
    </source>
</evidence>
<gene>
    <name evidence="1" type="ORF">ACFQ0S_06010</name>
</gene>
<comment type="caution">
    <text evidence="1">The sequence shown here is derived from an EMBL/GenBank/DDBJ whole genome shotgun (WGS) entry which is preliminary data.</text>
</comment>
<dbReference type="RefSeq" id="WP_379756385.1">
    <property type="nucleotide sequence ID" value="NZ_JBHSYB010000025.1"/>
</dbReference>
<reference evidence="2" key="1">
    <citation type="journal article" date="2019" name="Int. J. Syst. Evol. Microbiol.">
        <title>The Global Catalogue of Microorganisms (GCM) 10K type strain sequencing project: providing services to taxonomists for standard genome sequencing and annotation.</title>
        <authorList>
            <consortium name="The Broad Institute Genomics Platform"/>
            <consortium name="The Broad Institute Genome Sequencing Center for Infectious Disease"/>
            <person name="Wu L."/>
            <person name="Ma J."/>
        </authorList>
    </citation>
    <scope>NUCLEOTIDE SEQUENCE [LARGE SCALE GENOMIC DNA]</scope>
    <source>
        <strain evidence="2">CECT 7649</strain>
    </source>
</reference>
<organism evidence="1 2">
    <name type="scientific">Flavobacterium myungsuense</name>
    <dbReference type="NCBI Taxonomy" id="651823"/>
    <lineage>
        <taxon>Bacteria</taxon>
        <taxon>Pseudomonadati</taxon>
        <taxon>Bacteroidota</taxon>
        <taxon>Flavobacteriia</taxon>
        <taxon>Flavobacteriales</taxon>
        <taxon>Flavobacteriaceae</taxon>
        <taxon>Flavobacterium</taxon>
    </lineage>
</organism>
<dbReference type="Proteomes" id="UP001597051">
    <property type="component" value="Unassembled WGS sequence"/>
</dbReference>
<keyword evidence="2" id="KW-1185">Reference proteome</keyword>
<accession>A0ABW3J0R0</accession>
<sequence>MRETLTPIINELASRKVEWSPKQRVKINLFEEELEPGIRINTFGSINQYRLYLAKIYDEAKVVIELEISQSIAPVNAMGLLEDYLILIKENQITYLPDNFDFILFSVEFKTAPQFKDAANDAIKKTSIFCRSTKRATFQA</sequence>
<proteinExistence type="predicted"/>
<dbReference type="EMBL" id="JBHTIZ010000013">
    <property type="protein sequence ID" value="MFD0984030.1"/>
    <property type="molecule type" value="Genomic_DNA"/>
</dbReference>